<organism evidence="1">
    <name type="scientific">Arundo donax</name>
    <name type="common">Giant reed</name>
    <name type="synonym">Donax arundinaceus</name>
    <dbReference type="NCBI Taxonomy" id="35708"/>
    <lineage>
        <taxon>Eukaryota</taxon>
        <taxon>Viridiplantae</taxon>
        <taxon>Streptophyta</taxon>
        <taxon>Embryophyta</taxon>
        <taxon>Tracheophyta</taxon>
        <taxon>Spermatophyta</taxon>
        <taxon>Magnoliopsida</taxon>
        <taxon>Liliopsida</taxon>
        <taxon>Poales</taxon>
        <taxon>Poaceae</taxon>
        <taxon>PACMAD clade</taxon>
        <taxon>Arundinoideae</taxon>
        <taxon>Arundineae</taxon>
        <taxon>Arundo</taxon>
    </lineage>
</organism>
<reference evidence="1" key="1">
    <citation type="submission" date="2014-09" db="EMBL/GenBank/DDBJ databases">
        <authorList>
            <person name="Magalhaes I.L.F."/>
            <person name="Oliveira U."/>
            <person name="Santos F.R."/>
            <person name="Vidigal T.H.D.A."/>
            <person name="Brescovit A.D."/>
            <person name="Santos A.J."/>
        </authorList>
    </citation>
    <scope>NUCLEOTIDE SEQUENCE</scope>
    <source>
        <tissue evidence="1">Shoot tissue taken approximately 20 cm above the soil surface</tissue>
    </source>
</reference>
<evidence type="ECO:0000313" key="1">
    <source>
        <dbReference type="EMBL" id="JAE35474.1"/>
    </source>
</evidence>
<dbReference type="AlphaFoldDB" id="A0A0A9HI31"/>
<sequence length="34" mass="3762">MTCMLFPFVAFGASKCASLIDFVYFFPCGSPVQH</sequence>
<protein>
    <submittedName>
        <fullName evidence="1">Uncharacterized protein</fullName>
    </submittedName>
</protein>
<accession>A0A0A9HI31</accession>
<reference evidence="1" key="2">
    <citation type="journal article" date="2015" name="Data Brief">
        <title>Shoot transcriptome of the giant reed, Arundo donax.</title>
        <authorList>
            <person name="Barrero R.A."/>
            <person name="Guerrero F.D."/>
            <person name="Moolhuijzen P."/>
            <person name="Goolsby J.A."/>
            <person name="Tidwell J."/>
            <person name="Bellgard S.E."/>
            <person name="Bellgard M.I."/>
        </authorList>
    </citation>
    <scope>NUCLEOTIDE SEQUENCE</scope>
    <source>
        <tissue evidence="1">Shoot tissue taken approximately 20 cm above the soil surface</tissue>
    </source>
</reference>
<name>A0A0A9HI31_ARUDO</name>
<dbReference type="EMBL" id="GBRH01162422">
    <property type="protein sequence ID" value="JAE35474.1"/>
    <property type="molecule type" value="Transcribed_RNA"/>
</dbReference>
<proteinExistence type="predicted"/>